<name>A0A317CGP9_9GAMM</name>
<feature type="domain" description="PIN" evidence="1">
    <location>
        <begin position="5"/>
        <end position="141"/>
    </location>
</feature>
<accession>A0A317CGP9</accession>
<evidence type="ECO:0000259" key="1">
    <source>
        <dbReference type="Pfam" id="PF01850"/>
    </source>
</evidence>
<dbReference type="RefSeq" id="WP_109837994.1">
    <property type="nucleotide sequence ID" value="NZ_QGKM01000036.1"/>
</dbReference>
<dbReference type="InterPro" id="IPR002716">
    <property type="entry name" value="PIN_dom"/>
</dbReference>
<comment type="caution">
    <text evidence="2">The sequence shown here is derived from an EMBL/GenBank/DDBJ whole genome shotgun (WGS) entry which is preliminary data.</text>
</comment>
<protein>
    <submittedName>
        <fullName evidence="2">PIN domain-containing protein</fullName>
    </submittedName>
</protein>
<dbReference type="AlphaFoldDB" id="A0A317CGP9"/>
<dbReference type="Gene3D" id="3.40.50.1010">
    <property type="entry name" value="5'-nuclease"/>
    <property type="match status" value="1"/>
</dbReference>
<proteinExistence type="predicted"/>
<organism evidence="2 3">
    <name type="scientific">Leucothrix pacifica</name>
    <dbReference type="NCBI Taxonomy" id="1247513"/>
    <lineage>
        <taxon>Bacteria</taxon>
        <taxon>Pseudomonadati</taxon>
        <taxon>Pseudomonadota</taxon>
        <taxon>Gammaproteobacteria</taxon>
        <taxon>Thiotrichales</taxon>
        <taxon>Thiotrichaceae</taxon>
        <taxon>Leucothrix</taxon>
    </lineage>
</organism>
<keyword evidence="3" id="KW-1185">Reference proteome</keyword>
<dbReference type="EMBL" id="QGKM01000036">
    <property type="protein sequence ID" value="PWQ96603.1"/>
    <property type="molecule type" value="Genomic_DNA"/>
</dbReference>
<reference evidence="2 3" key="1">
    <citation type="submission" date="2018-05" db="EMBL/GenBank/DDBJ databases">
        <title>Leucothrix arctica sp. nov., isolated from Arctic seawater.</title>
        <authorList>
            <person name="Choi A."/>
            <person name="Baek K."/>
        </authorList>
    </citation>
    <scope>NUCLEOTIDE SEQUENCE [LARGE SCALE GENOMIC DNA]</scope>
    <source>
        <strain evidence="2 3">JCM 18388</strain>
    </source>
</reference>
<dbReference type="OrthoDB" id="8613935at2"/>
<evidence type="ECO:0000313" key="3">
    <source>
        <dbReference type="Proteomes" id="UP000245539"/>
    </source>
</evidence>
<evidence type="ECO:0000313" key="2">
    <source>
        <dbReference type="EMBL" id="PWQ96603.1"/>
    </source>
</evidence>
<gene>
    <name evidence="2" type="ORF">DKW60_12530</name>
</gene>
<sequence length="156" mass="17711">MTRGVLLDTNLLIGAFDDTGSTSEEQRAKAKEQLTTLLSDPYVALAITPLIRYEVLRGISLQEDERFEQMKRALGGFEEFDIGRDVSELAANLFRFDRNEVTQSGENRNIEKRKFDVFHLASAECNALELASDDSDISKLKSLHDRFIESINHNEK</sequence>
<dbReference type="Pfam" id="PF01850">
    <property type="entry name" value="PIN"/>
    <property type="match status" value="1"/>
</dbReference>
<dbReference type="SUPFAM" id="SSF88723">
    <property type="entry name" value="PIN domain-like"/>
    <property type="match status" value="1"/>
</dbReference>
<dbReference type="Proteomes" id="UP000245539">
    <property type="component" value="Unassembled WGS sequence"/>
</dbReference>
<dbReference type="InterPro" id="IPR029060">
    <property type="entry name" value="PIN-like_dom_sf"/>
</dbReference>